<dbReference type="HOGENOM" id="CLU_1830603_0_0_2"/>
<proteinExistence type="predicted"/>
<dbReference type="RefSeq" id="WP_011449945.1">
    <property type="nucleotide sequence ID" value="NC_007796.1"/>
</dbReference>
<organism evidence="1 2">
    <name type="scientific">Methanospirillum hungatei JF-1 (strain ATCC 27890 / DSM 864 / NBRC 100397 / JF-1)</name>
    <dbReference type="NCBI Taxonomy" id="323259"/>
    <lineage>
        <taxon>Archaea</taxon>
        <taxon>Methanobacteriati</taxon>
        <taxon>Methanobacteriota</taxon>
        <taxon>Stenosarchaea group</taxon>
        <taxon>Methanomicrobia</taxon>
        <taxon>Methanomicrobiales</taxon>
        <taxon>Methanospirillaceae</taxon>
        <taxon>Methanospirillum</taxon>
    </lineage>
</organism>
<gene>
    <name evidence="1" type="ordered locus">Mhun_3007</name>
</gene>
<dbReference type="Proteomes" id="UP000001941">
    <property type="component" value="Chromosome"/>
</dbReference>
<dbReference type="OrthoDB" id="117266at2157"/>
<evidence type="ECO:0000313" key="2">
    <source>
        <dbReference type="Proteomes" id="UP000001941"/>
    </source>
</evidence>
<protein>
    <submittedName>
        <fullName evidence="1">Uncharacterized protein</fullName>
    </submittedName>
</protein>
<sequence>MKRILIVSIFILFAGFVLCAGCSSYAPPELNIVPAIQQVNISPETNTITYEVSLDIENAGGNNAYDVEIMALVSTPKDLPEYRFIHENIPVGTVEKRSTISVKRTLSLQMTPDNFRKLSSGERQAEVEAKVIKVSSNIMG</sequence>
<dbReference type="EMBL" id="CP000254">
    <property type="protein sequence ID" value="ABD42694.1"/>
    <property type="molecule type" value="Genomic_DNA"/>
</dbReference>
<dbReference type="GeneID" id="3922829"/>
<dbReference type="KEGG" id="mhu:Mhun_3007"/>
<dbReference type="InParanoid" id="Q2FSP6"/>
<reference evidence="2" key="1">
    <citation type="journal article" date="2016" name="Stand. Genomic Sci.">
        <title>Complete genome sequence of Methanospirillum hungatei type strain JF1.</title>
        <authorList>
            <person name="Gunsalus R.P."/>
            <person name="Cook L.E."/>
            <person name="Crable B."/>
            <person name="Rohlin L."/>
            <person name="McDonald E."/>
            <person name="Mouttaki H."/>
            <person name="Sieber J.R."/>
            <person name="Poweleit N."/>
            <person name="Zhou H."/>
            <person name="Lapidus A.L."/>
            <person name="Daligault H.E."/>
            <person name="Land M."/>
            <person name="Gilna P."/>
            <person name="Ivanova N."/>
            <person name="Kyrpides N."/>
            <person name="Culley D.E."/>
            <person name="McInerney M.J."/>
        </authorList>
    </citation>
    <scope>NUCLEOTIDE SEQUENCE [LARGE SCALE GENOMIC DNA]</scope>
    <source>
        <strain evidence="2">ATCC 27890 / DSM 864 / NBRC 100397 / JF-1</strain>
    </source>
</reference>
<dbReference type="STRING" id="323259.Mhun_3007"/>
<accession>Q2FSP6</accession>
<dbReference type="EnsemblBacteria" id="ABD42694">
    <property type="protein sequence ID" value="ABD42694"/>
    <property type="gene ID" value="Mhun_3007"/>
</dbReference>
<dbReference type="AlphaFoldDB" id="Q2FSP6"/>
<keyword evidence="2" id="KW-1185">Reference proteome</keyword>
<name>Q2FSP6_METHJ</name>
<evidence type="ECO:0000313" key="1">
    <source>
        <dbReference type="EMBL" id="ABD42694.1"/>
    </source>
</evidence>